<feature type="transmembrane region" description="Helical" evidence="1">
    <location>
        <begin position="406"/>
        <end position="426"/>
    </location>
</feature>
<keyword evidence="1" id="KW-1133">Transmembrane helix</keyword>
<dbReference type="eggNOG" id="ENOG502Z8QQ">
    <property type="taxonomic scope" value="Bacteria"/>
</dbReference>
<dbReference type="EMBL" id="CP000448">
    <property type="protein sequence ID" value="ABI67476.1"/>
    <property type="molecule type" value="Genomic_DNA"/>
</dbReference>
<dbReference type="HOGENOM" id="CLU_023389_0_0_9"/>
<feature type="transmembrane region" description="Helical" evidence="1">
    <location>
        <begin position="590"/>
        <end position="607"/>
    </location>
</feature>
<gene>
    <name evidence="2" type="ordered locus">Swol_0121</name>
</gene>
<reference evidence="3" key="1">
    <citation type="journal article" date="2010" name="Environ. Microbiol.">
        <title>The genome of Syntrophomonas wolfei: new insights into syntrophic metabolism and biohydrogen production.</title>
        <authorList>
            <person name="Sieber J.R."/>
            <person name="Sims D.R."/>
            <person name="Han C."/>
            <person name="Kim E."/>
            <person name="Lykidis A."/>
            <person name="Lapidus A.L."/>
            <person name="McDonnald E."/>
            <person name="Rohlin L."/>
            <person name="Culley D.E."/>
            <person name="Gunsalus R."/>
            <person name="McInerney M.J."/>
        </authorList>
    </citation>
    <scope>NUCLEOTIDE SEQUENCE [LARGE SCALE GENOMIC DNA]</scope>
    <source>
        <strain evidence="3">DSM 2245B / Goettingen</strain>
    </source>
</reference>
<keyword evidence="3" id="KW-1185">Reference proteome</keyword>
<sequence length="680" mass="76523">MRNRWLVLGWFFLLLTLLLAGGGLWLRVSNENQNRAVITVIDYREFWKTADAADMELDEVLKQLKESGVTHVGIKDTSLRDLAYSGEIYLSPWGEFMAFNRNYAPELEAAARRAVGEQVISPDKLVLCSDRPDTIRFLQKQLASRFQPEELLTFKAGGQSYFIINAELLPLDKPKDPKKPANEFVEVDARLGFDDRVLDRLKAGGFNIVLRPDNSMGSNDAYLQEYEELVGKYDVKYLVFGNEVSGAPDRLEVMEDLVKKYGLIIGIIETPVQLKYVEQKGLDELMVAAAYPINRLYSTTNDEFVQTTDERYYRWVRAVVDRGIRILYVSPFKDRKVSYSENITNTLEVIERFHATIEGKGFTIDQPLPHLSSEKPGCWQQLALSMSLLLAGTLYLFYLFRPGRRFIILLLGLGIAGCLLCNLVVGMDLAKVYALAAAILYPSLSSLLLLIYLRNHREQALASKLLAGLAIILGVNALGMLTVVSSLADIRYIMNVKVFSGVKLAFIMPLLLFVVNYFACFAGEEGFKEKVMGFLRMNPNYLVLFTLGIAVLALYYYLGRSGNNPQIAVSSLELRFREILESVFLARPRFKEIIIGYPSLFALVYLYHRYKEEVILLVLGFGVVMGSISMVNSFCHVFTAVTISASRTLAGLLVGVFFALLALLGIGILEWILRRCGVIS</sequence>
<name>Q0B0M8_SYNWW</name>
<evidence type="ECO:0000256" key="1">
    <source>
        <dbReference type="SAM" id="Phobius"/>
    </source>
</evidence>
<feature type="transmembrane region" description="Helical" evidence="1">
    <location>
        <begin position="379"/>
        <end position="399"/>
    </location>
</feature>
<organism evidence="2 3">
    <name type="scientific">Syntrophomonas wolfei subsp. wolfei (strain DSM 2245B / Goettingen)</name>
    <dbReference type="NCBI Taxonomy" id="335541"/>
    <lineage>
        <taxon>Bacteria</taxon>
        <taxon>Bacillati</taxon>
        <taxon>Bacillota</taxon>
        <taxon>Clostridia</taxon>
        <taxon>Eubacteriales</taxon>
        <taxon>Syntrophomonadaceae</taxon>
        <taxon>Syntrophomonas</taxon>
    </lineage>
</organism>
<proteinExistence type="predicted"/>
<accession>Q0B0M8</accession>
<dbReference type="InterPro" id="IPR043748">
    <property type="entry name" value="DUF5693"/>
</dbReference>
<feature type="transmembrane region" description="Helical" evidence="1">
    <location>
        <begin position="614"/>
        <end position="643"/>
    </location>
</feature>
<keyword evidence="1" id="KW-0472">Membrane</keyword>
<dbReference type="KEGG" id="swo:Swol_0121"/>
<feature type="transmembrane region" description="Helical" evidence="1">
    <location>
        <begin position="465"/>
        <end position="488"/>
    </location>
</feature>
<evidence type="ECO:0000313" key="3">
    <source>
        <dbReference type="Proteomes" id="UP000001968"/>
    </source>
</evidence>
<dbReference type="AlphaFoldDB" id="Q0B0M8"/>
<dbReference type="Proteomes" id="UP000001968">
    <property type="component" value="Chromosome"/>
</dbReference>
<evidence type="ECO:0000313" key="2">
    <source>
        <dbReference type="EMBL" id="ABI67476.1"/>
    </source>
</evidence>
<feature type="transmembrane region" description="Helical" evidence="1">
    <location>
        <begin position="432"/>
        <end position="453"/>
    </location>
</feature>
<feature type="transmembrane region" description="Helical" evidence="1">
    <location>
        <begin position="541"/>
        <end position="558"/>
    </location>
</feature>
<feature type="transmembrane region" description="Helical" evidence="1">
    <location>
        <begin position="500"/>
        <end position="520"/>
    </location>
</feature>
<protein>
    <submittedName>
        <fullName evidence="2">Uncharacterized protein</fullName>
    </submittedName>
</protein>
<dbReference type="RefSeq" id="WP_011639587.1">
    <property type="nucleotide sequence ID" value="NC_008346.1"/>
</dbReference>
<keyword evidence="1" id="KW-0812">Transmembrane</keyword>
<feature type="transmembrane region" description="Helical" evidence="1">
    <location>
        <begin position="649"/>
        <end position="673"/>
    </location>
</feature>
<dbReference type="STRING" id="335541.Swol_0121"/>
<dbReference type="Pfam" id="PF18949">
    <property type="entry name" value="DUF5693"/>
    <property type="match status" value="1"/>
</dbReference>
<dbReference type="OrthoDB" id="3805529at2"/>